<reference evidence="1" key="1">
    <citation type="journal article" date="2014" name="Nat. Commun.">
        <title>The tobacco genome sequence and its comparison with those of tomato and potato.</title>
        <authorList>
            <person name="Sierro N."/>
            <person name="Battey J.N."/>
            <person name="Ouadi S."/>
            <person name="Bakaher N."/>
            <person name="Bovet L."/>
            <person name="Willig A."/>
            <person name="Goepfert S."/>
            <person name="Peitsch M.C."/>
            <person name="Ivanov N.V."/>
        </authorList>
    </citation>
    <scope>NUCLEOTIDE SEQUENCE [LARGE SCALE GENOMIC DNA]</scope>
</reference>
<proteinExistence type="predicted"/>
<evidence type="ECO:0000313" key="2">
    <source>
        <dbReference type="RefSeq" id="XP_075082401.1"/>
    </source>
</evidence>
<gene>
    <name evidence="2" type="primary">LOC107803955</name>
</gene>
<organism evidence="1 2">
    <name type="scientific">Nicotiana tabacum</name>
    <name type="common">Common tobacco</name>
    <dbReference type="NCBI Taxonomy" id="4097"/>
    <lineage>
        <taxon>Eukaryota</taxon>
        <taxon>Viridiplantae</taxon>
        <taxon>Streptophyta</taxon>
        <taxon>Embryophyta</taxon>
        <taxon>Tracheophyta</taxon>
        <taxon>Spermatophyta</taxon>
        <taxon>Magnoliopsida</taxon>
        <taxon>eudicotyledons</taxon>
        <taxon>Gunneridae</taxon>
        <taxon>Pentapetalae</taxon>
        <taxon>asterids</taxon>
        <taxon>lamiids</taxon>
        <taxon>Solanales</taxon>
        <taxon>Solanaceae</taxon>
        <taxon>Nicotianoideae</taxon>
        <taxon>Nicotianeae</taxon>
        <taxon>Nicotiana</taxon>
    </lineage>
</organism>
<keyword evidence="1" id="KW-1185">Reference proteome</keyword>
<name>A0AC58SBP8_TOBAC</name>
<sequence length="960" mass="107026">MPHRTTYFFPRQFPDRGFDASAKFVNDDHEKKISTVVEDQIKSGKSSDNVTSKQLTSDHGKETNNNASFSYGHRDKIHGKQLSAFVSWLAEKNKKGKSIQNHVKIKLDDVDGDDEHELLLPAPPEAVPVHELVACHVAEAEAEQKQRQGSTFDRKVSLQRLSSSGSNFSCAGKGNFERQTSLQRLSSWGSTSYAGSLFSGTTLDGNWPSTGVKDTQTDQSTTREVEEVVEAAEEEVERVDSEGSLMQKSKESYYLQLTLAKKLVEQAMLASGEPMLLQECRSTKGLGGSSDAQTVSYRLWVSGSLSYADKISDGFYNILGMNPYLWVMCNETEDGRRTPSLMALKEIEPGDTSMEVVLIDRRGDSKLRELEDKAQEIYFAAENTLVLAEKLGKLVAVYMGGSFPVEQGDLHQRWKVVSKRLKDLQKCIVLPIGNLSSGLCRHRAILFKKLADYVGLPCRIARGCKYCVADHRSSCLVKIEDDRRLSREFVVDLVGDPGNVHGPDSSINGGVLAPVPSPLQVSHLKEYQQPYVDSDISNQLLLSNDTFGPAENALHTDPHIEGDHVSEFAVSDKPKLPNDALCRSYQALEVEPSEVLVAAETAGDEYSRPREDKIIIRQTYKEEVVLSKKSPICPGRPPKATLLANIDAMEARGRTGKREKPAATNPRYLNLEPSLAMDWLEISWDELQMKERVGAGSFGTVHRAEWHGSDVAVKLLTVQDFHDDQLKEFLREVAIMKRVRHPNVVLFMGAVTKRPHLSIVTEYLPRGSLYRLIHRPAAGELLDQRRRIRMALDVAKGINYLHLLNPPVVHWDLKSPNLLVDKNWNVKVCDFGLSRFKANTFISSKSVAGTPEWMAPEFLRGEPSNEKSDVYSFGVILWELVTMQQPWNGLSPAQVVGAVAFQNRRLTVPQNTSPMLASLMEACWNDDPAQRPSFASIVDTLKKLLKSPLQLIQMGGNVKS</sequence>
<reference evidence="2" key="2">
    <citation type="submission" date="2025-08" db="UniProtKB">
        <authorList>
            <consortium name="RefSeq"/>
        </authorList>
    </citation>
    <scope>IDENTIFICATION</scope>
    <source>
        <tissue evidence="2">Leaf</tissue>
    </source>
</reference>
<dbReference type="Proteomes" id="UP000790787">
    <property type="component" value="Chromosome 12"/>
</dbReference>
<protein>
    <submittedName>
        <fullName evidence="2">Serine/threonine-protein kinase CTR1-like</fullName>
    </submittedName>
</protein>
<dbReference type="RefSeq" id="XP_075082401.1">
    <property type="nucleotide sequence ID" value="XM_075226300.1"/>
</dbReference>
<accession>A0AC58SBP8</accession>
<evidence type="ECO:0000313" key="1">
    <source>
        <dbReference type="Proteomes" id="UP000790787"/>
    </source>
</evidence>